<dbReference type="Gene3D" id="3.40.50.300">
    <property type="entry name" value="P-loop containing nucleotide triphosphate hydrolases"/>
    <property type="match status" value="1"/>
</dbReference>
<comment type="caution">
    <text evidence="2">The sequence shown here is derived from an EMBL/GenBank/DDBJ whole genome shotgun (WGS) entry which is preliminary data.</text>
</comment>
<dbReference type="PANTHER" id="PTHR12873">
    <property type="entry name" value="T7-LIKE MITOCHONDRIAL DNA HELICASE"/>
    <property type="match status" value="1"/>
</dbReference>
<dbReference type="Pfam" id="PF13155">
    <property type="entry name" value="Toprim_2"/>
    <property type="match status" value="1"/>
</dbReference>
<feature type="domain" description="SF4 helicase" evidence="1">
    <location>
        <begin position="269"/>
        <end position="532"/>
    </location>
</feature>
<dbReference type="EMBL" id="WEIK01000006">
    <property type="protein sequence ID" value="MVF49550.1"/>
    <property type="molecule type" value="Genomic_DNA"/>
</dbReference>
<accession>A0A7X3JQY5</accession>
<dbReference type="GO" id="GO:0008270">
    <property type="term" value="F:zinc ion binding"/>
    <property type="evidence" value="ECO:0007669"/>
    <property type="project" value="InterPro"/>
</dbReference>
<dbReference type="SUPFAM" id="SSF57783">
    <property type="entry name" value="Zinc beta-ribbon"/>
    <property type="match status" value="1"/>
</dbReference>
<dbReference type="SMART" id="SM00778">
    <property type="entry name" value="Prim_Zn_Ribbon"/>
    <property type="match status" value="1"/>
</dbReference>
<evidence type="ECO:0000313" key="2">
    <source>
        <dbReference type="EMBL" id="MVF49550.1"/>
    </source>
</evidence>
<dbReference type="PROSITE" id="PS51199">
    <property type="entry name" value="SF4_HELICASE"/>
    <property type="match status" value="1"/>
</dbReference>
<dbReference type="Pfam" id="PF03796">
    <property type="entry name" value="DnaB_C"/>
    <property type="match status" value="1"/>
</dbReference>
<dbReference type="GO" id="GO:0005524">
    <property type="term" value="F:ATP binding"/>
    <property type="evidence" value="ECO:0007669"/>
    <property type="project" value="InterPro"/>
</dbReference>
<organism evidence="2 3">
    <name type="scientific">Pseudomonas monteilii</name>
    <dbReference type="NCBI Taxonomy" id="76759"/>
    <lineage>
        <taxon>Bacteria</taxon>
        <taxon>Pseudomonadati</taxon>
        <taxon>Pseudomonadota</taxon>
        <taxon>Gammaproteobacteria</taxon>
        <taxon>Pseudomonadales</taxon>
        <taxon>Pseudomonadaceae</taxon>
        <taxon>Pseudomonas</taxon>
    </lineage>
</organism>
<dbReference type="Proteomes" id="UP000440965">
    <property type="component" value="Unassembled WGS sequence"/>
</dbReference>
<dbReference type="PANTHER" id="PTHR12873:SF0">
    <property type="entry name" value="TWINKLE MTDNA HELICASE"/>
    <property type="match status" value="1"/>
</dbReference>
<dbReference type="Gene3D" id="2.20.25.10">
    <property type="match status" value="1"/>
</dbReference>
<sequence>MPMKNRKHETESEFVRHLPCENCGSSDANSIYTDNHQYCFACEHYVHGDGETPTAGGRTKRMEGLISGEFKPLMKRKLTLETCRKFGYFVSEVRGRLVQVAPYFDNSGVMVAQKLRDQDKGFAILGDGAKLTLFGQNLWASGGKKIVVTEGELDAMSVSQVQNNKWPVVSLPNGAPAARKAIQRNIEYLESFEEVILMFDMDEPGREAAQECAELFSPGKCKIATLSMKDANELLVAGREQEIVTAIWNAKLYRPDGVVNVRDLREEIRKALVMGLPWFLDPLTQLTYGRRYGEVYGLGAGTGVGKTDFLTQQIAYDIQVLGERVGTIFLEQKPTETAKRVAGKIAGKRFHVPKETAGWTDEELDAAVDALGENLVMYDAFGETEWDIVKRKVRYMAVSEGIKLIYIDHLTAMADTADEKGSLEQIMKEMAGLANELGIIITFISHLTTPEGKPHEEGGRVTIRHFKGSRAIGFWSYFMFGLERDQQAEDPVVRQTTTFRILKDRYTGQATGEVLYLAYDRDTGLLSLTEAPKPSSPFKDESEF</sequence>
<dbReference type="Gene3D" id="3.40.1360.10">
    <property type="match status" value="1"/>
</dbReference>
<dbReference type="GO" id="GO:0003697">
    <property type="term" value="F:single-stranded DNA binding"/>
    <property type="evidence" value="ECO:0007669"/>
    <property type="project" value="InterPro"/>
</dbReference>
<dbReference type="InterPro" id="IPR034154">
    <property type="entry name" value="TOPRIM_DnaG/twinkle"/>
</dbReference>
<dbReference type="InterPro" id="IPR006171">
    <property type="entry name" value="TOPRIM_dom"/>
</dbReference>
<dbReference type="SUPFAM" id="SSF56731">
    <property type="entry name" value="DNA primase core"/>
    <property type="match status" value="1"/>
</dbReference>
<dbReference type="InterPro" id="IPR007694">
    <property type="entry name" value="DNA_helicase_DnaB-like_C"/>
</dbReference>
<dbReference type="InterPro" id="IPR027417">
    <property type="entry name" value="P-loop_NTPase"/>
</dbReference>
<dbReference type="HAMAP" id="MF_04154">
    <property type="entry name" value="Helic_Prim_T7"/>
    <property type="match status" value="1"/>
</dbReference>
<dbReference type="InterPro" id="IPR046394">
    <property type="entry name" value="Helic_Prim_T7"/>
</dbReference>
<proteinExistence type="inferred from homology"/>
<evidence type="ECO:0000313" key="3">
    <source>
        <dbReference type="Proteomes" id="UP000440965"/>
    </source>
</evidence>
<dbReference type="InterPro" id="IPR048774">
    <property type="entry name" value="Helic-prim_T7_N"/>
</dbReference>
<dbReference type="InterPro" id="IPR013237">
    <property type="entry name" value="Phage_T7_Gp4_N"/>
</dbReference>
<reference evidence="2 3" key="1">
    <citation type="submission" date="2019-10" db="EMBL/GenBank/DDBJ databases">
        <title>XDR Pseudomonas monteilii producing IMP-16 from LCR.</title>
        <authorList>
            <person name="Ballaben A."/>
            <person name="Doi Y."/>
        </authorList>
    </citation>
    <scope>NUCLEOTIDE SEQUENCE [LARGE SCALE GENOMIC DNA]</scope>
    <source>
        <strain evidence="2 3">597/14</strain>
    </source>
</reference>
<dbReference type="Gene3D" id="2.20.25.180">
    <property type="match status" value="1"/>
</dbReference>
<dbReference type="GO" id="GO:0006260">
    <property type="term" value="P:DNA replication"/>
    <property type="evidence" value="ECO:0007669"/>
    <property type="project" value="InterPro"/>
</dbReference>
<dbReference type="CDD" id="cd19483">
    <property type="entry name" value="RecA-like_Gp4D_helicase"/>
    <property type="match status" value="1"/>
</dbReference>
<protein>
    <submittedName>
        <fullName evidence="2">Toprim domain-containing protein</fullName>
    </submittedName>
</protein>
<dbReference type="CDD" id="cd01029">
    <property type="entry name" value="TOPRIM_primases"/>
    <property type="match status" value="1"/>
</dbReference>
<dbReference type="GO" id="GO:0043139">
    <property type="term" value="F:5'-3' DNA helicase activity"/>
    <property type="evidence" value="ECO:0007669"/>
    <property type="project" value="InterPro"/>
</dbReference>
<gene>
    <name evidence="2" type="ORF">F9Z43_09485</name>
</gene>
<dbReference type="SMART" id="SM00493">
    <property type="entry name" value="TOPRIM"/>
    <property type="match status" value="1"/>
</dbReference>
<dbReference type="InterPro" id="IPR027032">
    <property type="entry name" value="Twinkle-like"/>
</dbReference>
<evidence type="ECO:0000259" key="1">
    <source>
        <dbReference type="PROSITE" id="PS51199"/>
    </source>
</evidence>
<dbReference type="Pfam" id="PF21268">
    <property type="entry name" value="Helic-prim_T7_N"/>
    <property type="match status" value="1"/>
</dbReference>
<dbReference type="SUPFAM" id="SSF52540">
    <property type="entry name" value="P-loop containing nucleoside triphosphate hydrolases"/>
    <property type="match status" value="1"/>
</dbReference>
<dbReference type="AlphaFoldDB" id="A0A7X3JQY5"/>
<name>A0A7X3JQY5_9PSED</name>